<keyword evidence="3" id="KW-0732">Signal</keyword>
<dbReference type="WBParaSite" id="PSU_v2.g20549.t1">
    <property type="protein sequence ID" value="PSU_v2.g20549.t1"/>
    <property type="gene ID" value="PSU_v2.g20549"/>
</dbReference>
<dbReference type="Gene3D" id="1.20.120.980">
    <property type="entry name" value="Serine carboxypeptidase S28, SKS domain"/>
    <property type="match status" value="1"/>
</dbReference>
<dbReference type="Gene3D" id="3.40.50.1820">
    <property type="entry name" value="alpha/beta hydrolase"/>
    <property type="match status" value="1"/>
</dbReference>
<keyword evidence="2" id="KW-0645">Protease</keyword>
<dbReference type="GO" id="GO:0070008">
    <property type="term" value="F:serine-type exopeptidase activity"/>
    <property type="evidence" value="ECO:0007669"/>
    <property type="project" value="InterPro"/>
</dbReference>
<keyword evidence="5" id="KW-0325">Glycoprotein</keyword>
<protein>
    <submittedName>
        <fullName evidence="7">Uncharacterized protein</fullName>
    </submittedName>
</protein>
<keyword evidence="4" id="KW-0378">Hydrolase</keyword>
<evidence type="ECO:0000256" key="3">
    <source>
        <dbReference type="ARBA" id="ARBA00022729"/>
    </source>
</evidence>
<accession>A0A914YNK5</accession>
<proteinExistence type="inferred from homology"/>
<dbReference type="Pfam" id="PF05577">
    <property type="entry name" value="Peptidase_S28"/>
    <property type="match status" value="1"/>
</dbReference>
<dbReference type="InterPro" id="IPR042269">
    <property type="entry name" value="Ser_carbopepase_S28_SKS"/>
</dbReference>
<organism evidence="6 7">
    <name type="scientific">Panagrolaimus superbus</name>
    <dbReference type="NCBI Taxonomy" id="310955"/>
    <lineage>
        <taxon>Eukaryota</taxon>
        <taxon>Metazoa</taxon>
        <taxon>Ecdysozoa</taxon>
        <taxon>Nematoda</taxon>
        <taxon>Chromadorea</taxon>
        <taxon>Rhabditida</taxon>
        <taxon>Tylenchina</taxon>
        <taxon>Panagrolaimomorpha</taxon>
        <taxon>Panagrolaimoidea</taxon>
        <taxon>Panagrolaimidae</taxon>
        <taxon>Panagrolaimus</taxon>
    </lineage>
</organism>
<evidence type="ECO:0000313" key="6">
    <source>
        <dbReference type="Proteomes" id="UP000887577"/>
    </source>
</evidence>
<evidence type="ECO:0000256" key="4">
    <source>
        <dbReference type="ARBA" id="ARBA00022801"/>
    </source>
</evidence>
<evidence type="ECO:0000313" key="7">
    <source>
        <dbReference type="WBParaSite" id="PSU_v2.g20549.t1"/>
    </source>
</evidence>
<evidence type="ECO:0000256" key="1">
    <source>
        <dbReference type="ARBA" id="ARBA00011079"/>
    </source>
</evidence>
<sequence>MNIKVCSKKLKFTLNLYLSSIFFFWTSGQMKTLFLLAAFTIILVCSDANPVKSYKISKNRLIRGRPWHGFVKKPPVDPRTPKSPTYYHDSKVDNFDSSNTKTYKQRYWYNEKWYKPGGPQFLMIGGEAAESSAWVDSGNVEWTIIAKEVGAMVFDLEHRFYGDSQPTGDLTFESLKYLTSEQALADVKHFILDMNAKFNFTSPRWITFGGSYPGALSAWARQTYPDTIYAAVASSGPVQAVVDFTGYLDVVYNALNNYDPKCSASVHTGFLQINELMKTEDGRKTLSTFFNTCDTIKGDSDTINYFYESIIGTYMGQVQYSDPTTIPYLCQLQTSSGDDLQGVVAVNQMESQGCLDVNYQEYIDFMKDTSVNAEGVEYRAWVWQTCNEFGFYQSTDSSLVTGDFTGADIPVDWYVQQCAQIYDASMENTTVYANIKNTNKHYLGQKGYNGTKVVFPNGTNDPWHVLSVLSPTNSKTYPVIIDGTSHCADMYGPRSDDPTSLTEGRKKIHSHVISWVNE</sequence>
<dbReference type="GO" id="GO:0008239">
    <property type="term" value="F:dipeptidyl-peptidase activity"/>
    <property type="evidence" value="ECO:0007669"/>
    <property type="project" value="TreeGrafter"/>
</dbReference>
<dbReference type="PANTHER" id="PTHR11010">
    <property type="entry name" value="PROTEASE S28 PRO-X CARBOXYPEPTIDASE-RELATED"/>
    <property type="match status" value="1"/>
</dbReference>
<reference evidence="7" key="1">
    <citation type="submission" date="2022-11" db="UniProtKB">
        <authorList>
            <consortium name="WormBaseParasite"/>
        </authorList>
    </citation>
    <scope>IDENTIFICATION</scope>
</reference>
<dbReference type="InterPro" id="IPR008758">
    <property type="entry name" value="Peptidase_S28"/>
</dbReference>
<keyword evidence="6" id="KW-1185">Reference proteome</keyword>
<dbReference type="InterPro" id="IPR029058">
    <property type="entry name" value="AB_hydrolase_fold"/>
</dbReference>
<dbReference type="GO" id="GO:0006508">
    <property type="term" value="P:proteolysis"/>
    <property type="evidence" value="ECO:0007669"/>
    <property type="project" value="UniProtKB-KW"/>
</dbReference>
<dbReference type="Proteomes" id="UP000887577">
    <property type="component" value="Unplaced"/>
</dbReference>
<dbReference type="PANTHER" id="PTHR11010:SF117">
    <property type="entry name" value="SERINE PROTEASE 16"/>
    <property type="match status" value="1"/>
</dbReference>
<dbReference type="SUPFAM" id="SSF53474">
    <property type="entry name" value="alpha/beta-Hydrolases"/>
    <property type="match status" value="1"/>
</dbReference>
<dbReference type="AlphaFoldDB" id="A0A914YNK5"/>
<name>A0A914YNK5_9BILA</name>
<comment type="similarity">
    <text evidence="1">Belongs to the peptidase S28 family.</text>
</comment>
<evidence type="ECO:0000256" key="2">
    <source>
        <dbReference type="ARBA" id="ARBA00022670"/>
    </source>
</evidence>
<evidence type="ECO:0000256" key="5">
    <source>
        <dbReference type="ARBA" id="ARBA00023180"/>
    </source>
</evidence>